<dbReference type="AlphaFoldDB" id="A0A645FJD2"/>
<reference evidence="1" key="1">
    <citation type="submission" date="2019-08" db="EMBL/GenBank/DDBJ databases">
        <authorList>
            <person name="Kucharzyk K."/>
            <person name="Murdoch R.W."/>
            <person name="Higgins S."/>
            <person name="Loffler F."/>
        </authorList>
    </citation>
    <scope>NUCLEOTIDE SEQUENCE</scope>
</reference>
<organism evidence="1">
    <name type="scientific">bioreactor metagenome</name>
    <dbReference type="NCBI Taxonomy" id="1076179"/>
    <lineage>
        <taxon>unclassified sequences</taxon>
        <taxon>metagenomes</taxon>
        <taxon>ecological metagenomes</taxon>
    </lineage>
</organism>
<comment type="caution">
    <text evidence="1">The sequence shown here is derived from an EMBL/GenBank/DDBJ whole genome shotgun (WGS) entry which is preliminary data.</text>
</comment>
<gene>
    <name evidence="1" type="ORF">SDC9_161818</name>
</gene>
<protein>
    <submittedName>
        <fullName evidence="1">Uncharacterized protein</fullName>
    </submittedName>
</protein>
<accession>A0A645FJD2</accession>
<evidence type="ECO:0000313" key="1">
    <source>
        <dbReference type="EMBL" id="MPN14491.1"/>
    </source>
</evidence>
<name>A0A645FJD2_9ZZZZ</name>
<proteinExistence type="predicted"/>
<sequence>MSNPADLGQVCQFQAGIGKLLKINHFSIGAQVLFNIGSVNDIDFSYLDTLGR</sequence>
<dbReference type="EMBL" id="VSSQ01061125">
    <property type="protein sequence ID" value="MPN14491.1"/>
    <property type="molecule type" value="Genomic_DNA"/>
</dbReference>